<dbReference type="Gene3D" id="1.20.1720.10">
    <property type="entry name" value="Multidrug resistance protein D"/>
    <property type="match status" value="1"/>
</dbReference>
<feature type="transmembrane region" description="Helical" evidence="8">
    <location>
        <begin position="306"/>
        <end position="331"/>
    </location>
</feature>
<dbReference type="PANTHER" id="PTHR23502">
    <property type="entry name" value="MAJOR FACILITATOR SUPERFAMILY"/>
    <property type="match status" value="1"/>
</dbReference>
<sequence length="394" mass="42757">MRPDLPPKVLAVFLASMVALAPFSIDTYLPAMPAMATYFGTSIGMVEMTVGVFFLGYAMGQLVGGPLSDHFGRRRVGGPGVVIFFLATVGIIFAPTIEWAIFGRLVQAFGGGFVTVIAPSVVRDRFRGKEAAKMFALIGVVMMLAPLVAPAVGALLLRFFDWRMIFAFLAVYALVSLAVIFLALPERQKALSKKLNLRKVWSDYGRVLTNRHAMGYMITQSFSSAVMYLFLTGSAFAYIAYLGISTDMFPILFGANIVTMMAFNRLNPFLLNLFSSHQLIGIGVSIQLLACVLLWSGQYIDPLNPYMVVPMIMVAVGVAGIIMPNSFACYLDDFSDNSGSATAIMGTSQFVLGAVLSAVLGLLHSATIFPMTTMMLLSSIVAVLSYRLLTRQKN</sequence>
<dbReference type="PROSITE" id="PS00216">
    <property type="entry name" value="SUGAR_TRANSPORT_1"/>
    <property type="match status" value="1"/>
</dbReference>
<dbReference type="SUPFAM" id="SSF103473">
    <property type="entry name" value="MFS general substrate transporter"/>
    <property type="match status" value="1"/>
</dbReference>
<evidence type="ECO:0000256" key="4">
    <source>
        <dbReference type="ARBA" id="ARBA00022475"/>
    </source>
</evidence>
<dbReference type="AlphaFoldDB" id="A0A3B0RMT2"/>
<evidence type="ECO:0000256" key="1">
    <source>
        <dbReference type="ARBA" id="ARBA00004651"/>
    </source>
</evidence>
<evidence type="ECO:0000256" key="2">
    <source>
        <dbReference type="ARBA" id="ARBA00006236"/>
    </source>
</evidence>
<gene>
    <name evidence="10" type="ORF">MNBD_ALPHA02-498</name>
</gene>
<dbReference type="NCBIfam" id="TIGR00710">
    <property type="entry name" value="efflux_Bcr_CflA"/>
    <property type="match status" value="1"/>
</dbReference>
<evidence type="ECO:0000256" key="5">
    <source>
        <dbReference type="ARBA" id="ARBA00022692"/>
    </source>
</evidence>
<feature type="transmembrane region" description="Helical" evidence="8">
    <location>
        <begin position="35"/>
        <end position="55"/>
    </location>
</feature>
<dbReference type="CDD" id="cd17320">
    <property type="entry name" value="MFS_MdfA_MDR_like"/>
    <property type="match status" value="1"/>
</dbReference>
<evidence type="ECO:0000256" key="6">
    <source>
        <dbReference type="ARBA" id="ARBA00022989"/>
    </source>
</evidence>
<evidence type="ECO:0000259" key="9">
    <source>
        <dbReference type="PROSITE" id="PS50850"/>
    </source>
</evidence>
<name>A0A3B0RMT2_9ZZZZ</name>
<keyword evidence="3" id="KW-0813">Transport</keyword>
<dbReference type="GO" id="GO:0005886">
    <property type="term" value="C:plasma membrane"/>
    <property type="evidence" value="ECO:0007669"/>
    <property type="project" value="UniProtKB-SubCell"/>
</dbReference>
<comment type="similarity">
    <text evidence="2">Belongs to the major facilitator superfamily. Bcr/CmlA family.</text>
</comment>
<dbReference type="Pfam" id="PF07690">
    <property type="entry name" value="MFS_1"/>
    <property type="match status" value="1"/>
</dbReference>
<evidence type="ECO:0000256" key="3">
    <source>
        <dbReference type="ARBA" id="ARBA00022448"/>
    </source>
</evidence>
<accession>A0A3B0RMT2</accession>
<feature type="transmembrane region" description="Helical" evidence="8">
    <location>
        <begin position="279"/>
        <end position="300"/>
    </location>
</feature>
<dbReference type="GO" id="GO:0042910">
    <property type="term" value="F:xenobiotic transmembrane transporter activity"/>
    <property type="evidence" value="ECO:0007669"/>
    <property type="project" value="InterPro"/>
</dbReference>
<feature type="domain" description="Major facilitator superfamily (MFS) profile" evidence="9">
    <location>
        <begin position="10"/>
        <end position="393"/>
    </location>
</feature>
<reference evidence="10" key="1">
    <citation type="submission" date="2018-06" db="EMBL/GenBank/DDBJ databases">
        <authorList>
            <person name="Zhirakovskaya E."/>
        </authorList>
    </citation>
    <scope>NUCLEOTIDE SEQUENCE</scope>
</reference>
<evidence type="ECO:0000313" key="10">
    <source>
        <dbReference type="EMBL" id="VAV89508.1"/>
    </source>
</evidence>
<feature type="transmembrane region" description="Helical" evidence="8">
    <location>
        <begin position="134"/>
        <end position="156"/>
    </location>
</feature>
<keyword evidence="7 8" id="KW-0472">Membrane</keyword>
<feature type="transmembrane region" description="Helical" evidence="8">
    <location>
        <begin position="248"/>
        <end position="267"/>
    </location>
</feature>
<evidence type="ECO:0000256" key="8">
    <source>
        <dbReference type="SAM" id="Phobius"/>
    </source>
</evidence>
<dbReference type="PANTHER" id="PTHR23502:SF132">
    <property type="entry name" value="POLYAMINE TRANSPORTER 2-RELATED"/>
    <property type="match status" value="1"/>
</dbReference>
<dbReference type="InterPro" id="IPR011701">
    <property type="entry name" value="MFS"/>
</dbReference>
<comment type="subcellular location">
    <subcellularLocation>
        <location evidence="1">Cell membrane</location>
        <topology evidence="1">Multi-pass membrane protein</topology>
    </subcellularLocation>
</comment>
<dbReference type="InterPro" id="IPR005829">
    <property type="entry name" value="Sugar_transporter_CS"/>
</dbReference>
<feature type="transmembrane region" description="Helical" evidence="8">
    <location>
        <begin position="162"/>
        <end position="184"/>
    </location>
</feature>
<dbReference type="GO" id="GO:1990961">
    <property type="term" value="P:xenobiotic detoxification by transmembrane export across the plasma membrane"/>
    <property type="evidence" value="ECO:0007669"/>
    <property type="project" value="InterPro"/>
</dbReference>
<feature type="transmembrane region" description="Helical" evidence="8">
    <location>
        <begin position="368"/>
        <end position="389"/>
    </location>
</feature>
<feature type="transmembrane region" description="Helical" evidence="8">
    <location>
        <begin position="343"/>
        <end position="362"/>
    </location>
</feature>
<dbReference type="InterPro" id="IPR004812">
    <property type="entry name" value="Efflux_drug-R_Bcr/CmlA"/>
</dbReference>
<keyword evidence="6 8" id="KW-1133">Transmembrane helix</keyword>
<keyword evidence="5 8" id="KW-0812">Transmembrane</keyword>
<protein>
    <submittedName>
        <fullName evidence="10">Multidrug resistance transporter, Bcr/CflA family</fullName>
    </submittedName>
</protein>
<feature type="transmembrane region" description="Helical" evidence="8">
    <location>
        <begin position="76"/>
        <end position="95"/>
    </location>
</feature>
<dbReference type="InterPro" id="IPR036259">
    <property type="entry name" value="MFS_trans_sf"/>
</dbReference>
<feature type="transmembrane region" description="Helical" evidence="8">
    <location>
        <begin position="221"/>
        <end position="242"/>
    </location>
</feature>
<dbReference type="InterPro" id="IPR020846">
    <property type="entry name" value="MFS_dom"/>
</dbReference>
<dbReference type="EMBL" id="UOED01000046">
    <property type="protein sequence ID" value="VAV89508.1"/>
    <property type="molecule type" value="Genomic_DNA"/>
</dbReference>
<proteinExistence type="inferred from homology"/>
<evidence type="ECO:0000256" key="7">
    <source>
        <dbReference type="ARBA" id="ARBA00023136"/>
    </source>
</evidence>
<keyword evidence="4" id="KW-1003">Cell membrane</keyword>
<dbReference type="PROSITE" id="PS50850">
    <property type="entry name" value="MFS"/>
    <property type="match status" value="1"/>
</dbReference>
<feature type="transmembrane region" description="Helical" evidence="8">
    <location>
        <begin position="101"/>
        <end position="122"/>
    </location>
</feature>
<organism evidence="10">
    <name type="scientific">hydrothermal vent metagenome</name>
    <dbReference type="NCBI Taxonomy" id="652676"/>
    <lineage>
        <taxon>unclassified sequences</taxon>
        <taxon>metagenomes</taxon>
        <taxon>ecological metagenomes</taxon>
    </lineage>
</organism>